<evidence type="ECO:0000313" key="2">
    <source>
        <dbReference type="Proteomes" id="UP000606786"/>
    </source>
</evidence>
<keyword evidence="2" id="KW-1185">Reference proteome</keyword>
<name>A0A811UA97_CERCA</name>
<sequence length="99" mass="11666">MNKKDQALDDRLKDVYVTSEDRFIDYAAQRTDPDKPLPLSRKTVQDFEYGYREPTRVVPGRCTLRQAMQFITDHQSDPDLWTKQRIATDYKLKENVVGK</sequence>
<dbReference type="AlphaFoldDB" id="A0A811UA97"/>
<reference evidence="1" key="1">
    <citation type="submission" date="2020-11" db="EMBL/GenBank/DDBJ databases">
        <authorList>
            <person name="Whitehead M."/>
        </authorList>
    </citation>
    <scope>NUCLEOTIDE SEQUENCE</scope>
    <source>
        <strain evidence="1">EGII</strain>
    </source>
</reference>
<dbReference type="Pfam" id="PF06784">
    <property type="entry name" value="UPF0240"/>
    <property type="match status" value="1"/>
</dbReference>
<dbReference type="PANTHER" id="PTHR13338">
    <property type="entry name" value="UPF0240 PROTEIN"/>
    <property type="match status" value="1"/>
</dbReference>
<proteinExistence type="predicted"/>
<evidence type="ECO:0000313" key="1">
    <source>
        <dbReference type="EMBL" id="CAD6995026.1"/>
    </source>
</evidence>
<dbReference type="OrthoDB" id="2434756at2759"/>
<dbReference type="GO" id="GO:0005739">
    <property type="term" value="C:mitochondrion"/>
    <property type="evidence" value="ECO:0007669"/>
    <property type="project" value="TreeGrafter"/>
</dbReference>
<dbReference type="PANTHER" id="PTHR13338:SF4">
    <property type="entry name" value="NADH DEHYDROGENASE [UBIQUINONE] 1 ALPHA SUBCOMPLEX ASSEMBLY FACTOR 4"/>
    <property type="match status" value="1"/>
</dbReference>
<dbReference type="EMBL" id="CAJHJT010000001">
    <property type="protein sequence ID" value="CAD6995026.1"/>
    <property type="molecule type" value="Genomic_DNA"/>
</dbReference>
<comment type="caution">
    <text evidence="1">The sequence shown here is derived from an EMBL/GenBank/DDBJ whole genome shotgun (WGS) entry which is preliminary data.</text>
</comment>
<dbReference type="Proteomes" id="UP000606786">
    <property type="component" value="Unassembled WGS sequence"/>
</dbReference>
<protein>
    <submittedName>
        <fullName evidence="1">(Mediterranean fruit fly) hypothetical protein</fullName>
    </submittedName>
</protein>
<dbReference type="InterPro" id="IPR009622">
    <property type="entry name" value="NDUFAF4"/>
</dbReference>
<dbReference type="GO" id="GO:0032981">
    <property type="term" value="P:mitochondrial respiratory chain complex I assembly"/>
    <property type="evidence" value="ECO:0007669"/>
    <property type="project" value="InterPro"/>
</dbReference>
<gene>
    <name evidence="1" type="ORF">CCAP1982_LOCUS3756</name>
</gene>
<organism evidence="1 2">
    <name type="scientific">Ceratitis capitata</name>
    <name type="common">Mediterranean fruit fly</name>
    <name type="synonym">Tephritis capitata</name>
    <dbReference type="NCBI Taxonomy" id="7213"/>
    <lineage>
        <taxon>Eukaryota</taxon>
        <taxon>Metazoa</taxon>
        <taxon>Ecdysozoa</taxon>
        <taxon>Arthropoda</taxon>
        <taxon>Hexapoda</taxon>
        <taxon>Insecta</taxon>
        <taxon>Pterygota</taxon>
        <taxon>Neoptera</taxon>
        <taxon>Endopterygota</taxon>
        <taxon>Diptera</taxon>
        <taxon>Brachycera</taxon>
        <taxon>Muscomorpha</taxon>
        <taxon>Tephritoidea</taxon>
        <taxon>Tephritidae</taxon>
        <taxon>Ceratitis</taxon>
        <taxon>Ceratitis</taxon>
    </lineage>
</organism>
<accession>A0A811UA97</accession>